<evidence type="ECO:0000313" key="2">
    <source>
        <dbReference type="Proteomes" id="UP000887116"/>
    </source>
</evidence>
<dbReference type="OrthoDB" id="6441953at2759"/>
<dbReference type="EMBL" id="BMAO01013741">
    <property type="protein sequence ID" value="GFQ90730.1"/>
    <property type="molecule type" value="Genomic_DNA"/>
</dbReference>
<protein>
    <submittedName>
        <fullName evidence="1">Uncharacterized protein</fullName>
    </submittedName>
</protein>
<sequence>MKYKQKTEWHARFFASGKKASVRVHRWVFSIRFAISFFKCRLIHEGPFMAQREVKVISANIKVTELGKNELVNSGFNTEMPPPEKPFTKFNPLLAGFKKTLLQKGNC</sequence>
<dbReference type="Proteomes" id="UP000887116">
    <property type="component" value="Unassembled WGS sequence"/>
</dbReference>
<proteinExistence type="predicted"/>
<accession>A0A8X6FW10</accession>
<comment type="caution">
    <text evidence="1">The sequence shown here is derived from an EMBL/GenBank/DDBJ whole genome shotgun (WGS) entry which is preliminary data.</text>
</comment>
<organism evidence="1 2">
    <name type="scientific">Trichonephila clavata</name>
    <name type="common">Joro spider</name>
    <name type="synonym">Nephila clavata</name>
    <dbReference type="NCBI Taxonomy" id="2740835"/>
    <lineage>
        <taxon>Eukaryota</taxon>
        <taxon>Metazoa</taxon>
        <taxon>Ecdysozoa</taxon>
        <taxon>Arthropoda</taxon>
        <taxon>Chelicerata</taxon>
        <taxon>Arachnida</taxon>
        <taxon>Araneae</taxon>
        <taxon>Araneomorphae</taxon>
        <taxon>Entelegynae</taxon>
        <taxon>Araneoidea</taxon>
        <taxon>Nephilidae</taxon>
        <taxon>Trichonephila</taxon>
    </lineage>
</organism>
<dbReference type="AlphaFoldDB" id="A0A8X6FW10"/>
<evidence type="ECO:0000313" key="1">
    <source>
        <dbReference type="EMBL" id="GFQ90730.1"/>
    </source>
</evidence>
<name>A0A8X6FW10_TRICU</name>
<keyword evidence="2" id="KW-1185">Reference proteome</keyword>
<reference evidence="1" key="1">
    <citation type="submission" date="2020-07" db="EMBL/GenBank/DDBJ databases">
        <title>Multicomponent nature underlies the extraordinary mechanical properties of spider dragline silk.</title>
        <authorList>
            <person name="Kono N."/>
            <person name="Nakamura H."/>
            <person name="Mori M."/>
            <person name="Yoshida Y."/>
            <person name="Ohtoshi R."/>
            <person name="Malay A.D."/>
            <person name="Moran D.A.P."/>
            <person name="Tomita M."/>
            <person name="Numata K."/>
            <person name="Arakawa K."/>
        </authorList>
    </citation>
    <scope>NUCLEOTIDE SEQUENCE</scope>
</reference>
<gene>
    <name evidence="1" type="ORF">TNCT_556031</name>
</gene>